<feature type="compositionally biased region" description="Low complexity" evidence="1">
    <location>
        <begin position="295"/>
        <end position="304"/>
    </location>
</feature>
<feature type="compositionally biased region" description="Low complexity" evidence="1">
    <location>
        <begin position="238"/>
        <end position="252"/>
    </location>
</feature>
<feature type="compositionally biased region" description="Polar residues" evidence="1">
    <location>
        <begin position="323"/>
        <end position="338"/>
    </location>
</feature>
<feature type="region of interest" description="Disordered" evidence="1">
    <location>
        <begin position="228"/>
        <end position="305"/>
    </location>
</feature>
<gene>
    <name evidence="2" type="ORF">B0H15DRAFT_947146</name>
</gene>
<dbReference type="EMBL" id="JARJCN010000014">
    <property type="protein sequence ID" value="KAJ7094758.1"/>
    <property type="molecule type" value="Genomic_DNA"/>
</dbReference>
<accession>A0AAD6UB81</accession>
<feature type="compositionally biased region" description="Low complexity" evidence="1">
    <location>
        <begin position="374"/>
        <end position="389"/>
    </location>
</feature>
<name>A0AAD6UB81_9AGAR</name>
<feature type="compositionally biased region" description="Basic residues" evidence="1">
    <location>
        <begin position="397"/>
        <end position="408"/>
    </location>
</feature>
<comment type="caution">
    <text evidence="2">The sequence shown here is derived from an EMBL/GenBank/DDBJ whole genome shotgun (WGS) entry which is preliminary data.</text>
</comment>
<feature type="compositionally biased region" description="Acidic residues" evidence="1">
    <location>
        <begin position="45"/>
        <end position="56"/>
    </location>
</feature>
<reference evidence="2" key="1">
    <citation type="submission" date="2023-03" db="EMBL/GenBank/DDBJ databases">
        <title>Massive genome expansion in bonnet fungi (Mycena s.s.) driven by repeated elements and novel gene families across ecological guilds.</title>
        <authorList>
            <consortium name="Lawrence Berkeley National Laboratory"/>
            <person name="Harder C.B."/>
            <person name="Miyauchi S."/>
            <person name="Viragh M."/>
            <person name="Kuo A."/>
            <person name="Thoen E."/>
            <person name="Andreopoulos B."/>
            <person name="Lu D."/>
            <person name="Skrede I."/>
            <person name="Drula E."/>
            <person name="Henrissat B."/>
            <person name="Morin E."/>
            <person name="Kohler A."/>
            <person name="Barry K."/>
            <person name="LaButti K."/>
            <person name="Morin E."/>
            <person name="Salamov A."/>
            <person name="Lipzen A."/>
            <person name="Mereny Z."/>
            <person name="Hegedus B."/>
            <person name="Baldrian P."/>
            <person name="Stursova M."/>
            <person name="Weitz H."/>
            <person name="Taylor A."/>
            <person name="Grigoriev I.V."/>
            <person name="Nagy L.G."/>
            <person name="Martin F."/>
            <person name="Kauserud H."/>
        </authorList>
    </citation>
    <scope>NUCLEOTIDE SEQUENCE</scope>
    <source>
        <strain evidence="2">CBHHK173m</strain>
    </source>
</reference>
<dbReference type="Proteomes" id="UP001222325">
    <property type="component" value="Unassembled WGS sequence"/>
</dbReference>
<proteinExistence type="predicted"/>
<organism evidence="2 3">
    <name type="scientific">Mycena belliarum</name>
    <dbReference type="NCBI Taxonomy" id="1033014"/>
    <lineage>
        <taxon>Eukaryota</taxon>
        <taxon>Fungi</taxon>
        <taxon>Dikarya</taxon>
        <taxon>Basidiomycota</taxon>
        <taxon>Agaricomycotina</taxon>
        <taxon>Agaricomycetes</taxon>
        <taxon>Agaricomycetidae</taxon>
        <taxon>Agaricales</taxon>
        <taxon>Marasmiineae</taxon>
        <taxon>Mycenaceae</taxon>
        <taxon>Mycena</taxon>
    </lineage>
</organism>
<evidence type="ECO:0000313" key="2">
    <source>
        <dbReference type="EMBL" id="KAJ7094758.1"/>
    </source>
</evidence>
<keyword evidence="3" id="KW-1185">Reference proteome</keyword>
<sequence length="484" mass="51434">MYPKKECVKREEGKHLNQPAATLLPFRKAPQASPESKEESSSDSSDSDDDSYDEPDAGSARTGGKGKGKAGPTNSTGEGDMMDVDEEPLASNVIALNGVDSQVTSLMFRAFAADALYAVRARPLGMVHGQGRMWVRFESITEARRAFGALIQMNGELAGSYEPDGAFHDAYTYSRDRWTVQTTDNLVAENPPVAPMEVNLAPPAVSVASAIGAGVPARGSSERFLAAQLPTPAPPADPSTAASSRSSTSAPTAGPPLSSPAQVTEPPFALRATATGRVDERPSAASPSTAPPAAPRSTPLAPRSMIATERAFRRLTLSERLADTSTPTQASELPSSRGVSLAERLTTPLADHLSDPVPLAQRLGPLKESATTDRALPAAPKRARAPASEASDEPPARKKVRRGKRAGRQTREQEEIRARFRAEAEAMVQRADETNDPELLAWVPTLELAAEMEVDEEEARALWLAAEDDDMDISPAVAGPSSRK</sequence>
<feature type="region of interest" description="Disordered" evidence="1">
    <location>
        <begin position="1"/>
        <end position="83"/>
    </location>
</feature>
<protein>
    <submittedName>
        <fullName evidence="2">Uncharacterized protein</fullName>
    </submittedName>
</protein>
<dbReference type="AlphaFoldDB" id="A0AAD6UB81"/>
<evidence type="ECO:0000256" key="1">
    <source>
        <dbReference type="SAM" id="MobiDB-lite"/>
    </source>
</evidence>
<feature type="region of interest" description="Disordered" evidence="1">
    <location>
        <begin position="367"/>
        <end position="416"/>
    </location>
</feature>
<feature type="region of interest" description="Disordered" evidence="1">
    <location>
        <begin position="318"/>
        <end position="340"/>
    </location>
</feature>
<evidence type="ECO:0000313" key="3">
    <source>
        <dbReference type="Proteomes" id="UP001222325"/>
    </source>
</evidence>
<feature type="compositionally biased region" description="Basic and acidic residues" evidence="1">
    <location>
        <begin position="1"/>
        <end position="15"/>
    </location>
</feature>